<feature type="region of interest" description="Disordered" evidence="1">
    <location>
        <begin position="51"/>
        <end position="77"/>
    </location>
</feature>
<dbReference type="Pfam" id="PF11261">
    <property type="entry name" value="IRF-2BP1_2"/>
    <property type="match status" value="1"/>
</dbReference>
<comment type="caution">
    <text evidence="3">The sequence shown here is derived from an EMBL/GenBank/DDBJ whole genome shotgun (WGS) entry which is preliminary data.</text>
</comment>
<dbReference type="AlphaFoldDB" id="A0A1Y3BRD9"/>
<dbReference type="OrthoDB" id="10065080at2759"/>
<organism evidence="3 4">
    <name type="scientific">Euroglyphus maynei</name>
    <name type="common">Mayne's house dust mite</name>
    <dbReference type="NCBI Taxonomy" id="6958"/>
    <lineage>
        <taxon>Eukaryota</taxon>
        <taxon>Metazoa</taxon>
        <taxon>Ecdysozoa</taxon>
        <taxon>Arthropoda</taxon>
        <taxon>Chelicerata</taxon>
        <taxon>Arachnida</taxon>
        <taxon>Acari</taxon>
        <taxon>Acariformes</taxon>
        <taxon>Sarcoptiformes</taxon>
        <taxon>Astigmata</taxon>
        <taxon>Psoroptidia</taxon>
        <taxon>Analgoidea</taxon>
        <taxon>Pyroglyphidae</taxon>
        <taxon>Pyroglyphinae</taxon>
        <taxon>Euroglyphus</taxon>
    </lineage>
</organism>
<keyword evidence="4" id="KW-1185">Reference proteome</keyword>
<evidence type="ECO:0000259" key="2">
    <source>
        <dbReference type="Pfam" id="PF11261"/>
    </source>
</evidence>
<evidence type="ECO:0000313" key="3">
    <source>
        <dbReference type="EMBL" id="OTF83539.1"/>
    </source>
</evidence>
<proteinExistence type="predicted"/>
<dbReference type="Proteomes" id="UP000194236">
    <property type="component" value="Unassembled WGS sequence"/>
</dbReference>
<gene>
    <name evidence="3" type="ORF">BLA29_004888</name>
</gene>
<evidence type="ECO:0000256" key="1">
    <source>
        <dbReference type="SAM" id="MobiDB-lite"/>
    </source>
</evidence>
<protein>
    <submittedName>
        <fullName evidence="3">Interferon regulatory factor 2-binding protein 2-like protein</fullName>
    </submittedName>
</protein>
<sequence length="263" mass="27212">MSSSSNGHRISLTGTNNNTIVASSIAAITPSGGSATQSPINLIGQHSTSTVSASGTLLQQQQQQHHHHHNNNSTGMATTTQRQNCYLCDSPRMPWALLHDFSEIVCRGCQVVSANLLRSSSSAAAAAAVAAASQQQSQQSFKLNGSLTGYGTSAAAAIEHRSQSVGSTLSYENSGRGSSPLLDEMNAAVAAAAVLSAGNRPPLTRGESLPAVMAAPGIALANDPTLRKLSRVDQLHHSHPSMSRVMSFDSTVSKNLSGSGIVQ</sequence>
<dbReference type="InterPro" id="IPR022750">
    <property type="entry name" value="IRF-2BP1_2-like_Znf"/>
</dbReference>
<name>A0A1Y3BRD9_EURMA</name>
<dbReference type="EMBL" id="MUJZ01003288">
    <property type="protein sequence ID" value="OTF83539.1"/>
    <property type="molecule type" value="Genomic_DNA"/>
</dbReference>
<feature type="domain" description="Interferon regulatory factor 2-binding protein 1/2-like zinc finger" evidence="2">
    <location>
        <begin position="81"/>
        <end position="109"/>
    </location>
</feature>
<reference evidence="3 4" key="1">
    <citation type="submission" date="2017-03" db="EMBL/GenBank/DDBJ databases">
        <title>Genome Survey of Euroglyphus maynei.</title>
        <authorList>
            <person name="Arlian L.G."/>
            <person name="Morgan M.S."/>
            <person name="Rider S.D."/>
        </authorList>
    </citation>
    <scope>NUCLEOTIDE SEQUENCE [LARGE SCALE GENOMIC DNA]</scope>
    <source>
        <strain evidence="3">Arlian Lab</strain>
        <tissue evidence="3">Whole body</tissue>
    </source>
</reference>
<accession>A0A1Y3BRD9</accession>
<evidence type="ECO:0000313" key="4">
    <source>
        <dbReference type="Proteomes" id="UP000194236"/>
    </source>
</evidence>